<gene>
    <name evidence="3" type="ORF">QP027_09685</name>
</gene>
<proteinExistence type="predicted"/>
<evidence type="ECO:0000259" key="1">
    <source>
        <dbReference type="Pfam" id="PF10727"/>
    </source>
</evidence>
<sequence length="229" mass="25338">MSAPRMSVGVVGGHLLFSLLRETGHTVHWIESPSQVAQFDLVVFDLPGSELASAVEMYAPFARRGQIYLHTALEFGVQALDPMETSGAIVVTAHQLTERMWVTSAADELGETIVELLVGEMGGNALLIDDTQRAQIEAAMSYMNFANLMQSDARLMLSDAIENPELIEDLIPAPKVQTHTPVEDLDRQYKAFDNPGRAQAFAAMVRRHAEERHIQDAELWAIAHMNVKE</sequence>
<dbReference type="EMBL" id="CP126969">
    <property type="protein sequence ID" value="WIM67364.1"/>
    <property type="molecule type" value="Genomic_DNA"/>
</dbReference>
<dbReference type="Pfam" id="PF22242">
    <property type="entry name" value="6PGD_like"/>
    <property type="match status" value="1"/>
</dbReference>
<feature type="domain" description="Putative oxidoreductase/dehydrogenase Rossmann-like" evidence="1">
    <location>
        <begin position="33"/>
        <end position="94"/>
    </location>
</feature>
<dbReference type="Gene3D" id="3.40.50.720">
    <property type="entry name" value="NAD(P)-binding Rossmann-like Domain"/>
    <property type="match status" value="1"/>
</dbReference>
<evidence type="ECO:0000313" key="3">
    <source>
        <dbReference type="EMBL" id="WIM67364.1"/>
    </source>
</evidence>
<evidence type="ECO:0000259" key="2">
    <source>
        <dbReference type="Pfam" id="PF22242"/>
    </source>
</evidence>
<keyword evidence="4" id="KW-1185">Reference proteome</keyword>
<dbReference type="Pfam" id="PF10727">
    <property type="entry name" value="Rossmann-like"/>
    <property type="match status" value="1"/>
</dbReference>
<name>A0ABY8VD32_9CORY</name>
<accession>A0ABY8VD32</accession>
<dbReference type="Proteomes" id="UP001225598">
    <property type="component" value="Chromosome"/>
</dbReference>
<protein>
    <recommendedName>
        <fullName evidence="5">Oxidoreductase/dehydrogenase Rossmann-like domain-containing protein</fullName>
    </recommendedName>
</protein>
<evidence type="ECO:0000313" key="4">
    <source>
        <dbReference type="Proteomes" id="UP001225598"/>
    </source>
</evidence>
<feature type="domain" description="CGL2689-like C-terminal" evidence="2">
    <location>
        <begin position="129"/>
        <end position="223"/>
    </location>
</feature>
<evidence type="ECO:0008006" key="5">
    <source>
        <dbReference type="Google" id="ProtNLM"/>
    </source>
</evidence>
<dbReference type="InterPro" id="IPR054507">
    <property type="entry name" value="CGL2689-like_C"/>
</dbReference>
<dbReference type="InterPro" id="IPR019665">
    <property type="entry name" value="OxRdtase/DH_put_Rossmann_dom"/>
</dbReference>
<reference evidence="3 4" key="1">
    <citation type="submission" date="2023-05" db="EMBL/GenBank/DDBJ databases">
        <title>Corynebacterium suedekumii sp. nov. and Corynebacterium breve sp. nov. isolated from raw cow's milk.</title>
        <authorList>
            <person name="Baer M.K."/>
            <person name="Mehl L."/>
            <person name="Hellmuth R."/>
            <person name="Marke G."/>
            <person name="Lipski A."/>
        </authorList>
    </citation>
    <scope>NUCLEOTIDE SEQUENCE [LARGE SCALE GENOMIC DNA]</scope>
    <source>
        <strain evidence="3 4">R4</strain>
    </source>
</reference>
<dbReference type="Gene3D" id="1.10.1040.40">
    <property type="match status" value="1"/>
</dbReference>
<organism evidence="3 4">
    <name type="scientific">Corynebacterium breve</name>
    <dbReference type="NCBI Taxonomy" id="3049799"/>
    <lineage>
        <taxon>Bacteria</taxon>
        <taxon>Bacillati</taxon>
        <taxon>Actinomycetota</taxon>
        <taxon>Actinomycetes</taxon>
        <taxon>Mycobacteriales</taxon>
        <taxon>Corynebacteriaceae</taxon>
        <taxon>Corynebacterium</taxon>
    </lineage>
</organism>
<dbReference type="RefSeq" id="WP_284824408.1">
    <property type="nucleotide sequence ID" value="NZ_CP126969.1"/>
</dbReference>